<keyword evidence="2" id="KW-1185">Reference proteome</keyword>
<proteinExistence type="predicted"/>
<protein>
    <submittedName>
        <fullName evidence="1">Uncharacterized protein</fullName>
    </submittedName>
</protein>
<organism evidence="1 2">
    <name type="scientific">Metallosphaera cuprina (strain Ar-4)</name>
    <dbReference type="NCBI Taxonomy" id="1006006"/>
    <lineage>
        <taxon>Archaea</taxon>
        <taxon>Thermoproteota</taxon>
        <taxon>Thermoprotei</taxon>
        <taxon>Sulfolobales</taxon>
        <taxon>Sulfolobaceae</taxon>
        <taxon>Metallosphaera</taxon>
    </lineage>
</organism>
<gene>
    <name evidence="1" type="ordered locus">Mcup_0621</name>
</gene>
<dbReference type="EMBL" id="CP002656">
    <property type="protein sequence ID" value="AEB94726.1"/>
    <property type="molecule type" value="Genomic_DNA"/>
</dbReference>
<dbReference type="KEGG" id="mcn:Mcup_0621"/>
<dbReference type="eggNOG" id="arCOG06088">
    <property type="taxonomic scope" value="Archaea"/>
</dbReference>
<evidence type="ECO:0000313" key="2">
    <source>
        <dbReference type="Proteomes" id="UP000007812"/>
    </source>
</evidence>
<name>F4G136_METCR</name>
<sequence length="49" mass="5778">MEFISEAEVTNNKKVIRYFYRCPACGTKITDSQIALERNEKELVIKIRK</sequence>
<reference evidence="1 2" key="1">
    <citation type="journal article" date="2011" name="J. Bacteriol.">
        <title>Complete genome sequence of Metallosphaera cuprina, a metal sulfide-oxidizing archaeon from a hot spring.</title>
        <authorList>
            <person name="Liu L.J."/>
            <person name="You X.Y."/>
            <person name="Zheng H."/>
            <person name="Wang S."/>
            <person name="Jiang C.Y."/>
            <person name="Liu S.J."/>
        </authorList>
    </citation>
    <scope>NUCLEOTIDE SEQUENCE [LARGE SCALE GENOMIC DNA]</scope>
    <source>
        <strain evidence="1 2">Ar-4</strain>
    </source>
</reference>
<dbReference type="STRING" id="1006006.Mcup_0621"/>
<evidence type="ECO:0000313" key="1">
    <source>
        <dbReference type="EMBL" id="AEB94726.1"/>
    </source>
</evidence>
<dbReference type="Proteomes" id="UP000007812">
    <property type="component" value="Chromosome"/>
</dbReference>
<accession>F4G136</accession>
<dbReference type="AlphaFoldDB" id="F4G136"/>
<dbReference type="HOGENOM" id="CLU_191134_1_0_2"/>
<dbReference type="PATRIC" id="fig|1006006.8.peg.622"/>